<reference evidence="4" key="1">
    <citation type="submission" date="2021-11" db="EMBL/GenBank/DDBJ databases">
        <title>Cultivation dependent microbiological survey of springs from the worlds oldest radium mine currently devoted to the extraction of radon-saturated water.</title>
        <authorList>
            <person name="Kapinusova G."/>
            <person name="Smrhova T."/>
            <person name="Strejcek M."/>
            <person name="Suman J."/>
            <person name="Jani K."/>
            <person name="Pajer P."/>
            <person name="Uhlik O."/>
        </authorList>
    </citation>
    <scope>NUCLEOTIDE SEQUENCE [LARGE SCALE GENOMIC DNA]</scope>
    <source>
        <strain evidence="4">J379</strain>
    </source>
</reference>
<dbReference type="RefSeq" id="WP_353862419.1">
    <property type="nucleotide sequence ID" value="NZ_CP088295.1"/>
</dbReference>
<dbReference type="InterPro" id="IPR023393">
    <property type="entry name" value="START-like_dom_sf"/>
</dbReference>
<evidence type="ECO:0000313" key="3">
    <source>
        <dbReference type="EMBL" id="UUY01878.1"/>
    </source>
</evidence>
<comment type="similarity">
    <text evidence="1">Belongs to the AHA1 family.</text>
</comment>
<proteinExistence type="inferred from homology"/>
<accession>A0ABY5PB12</accession>
<dbReference type="Proteomes" id="UP001058860">
    <property type="component" value="Chromosome"/>
</dbReference>
<sequence length="134" mass="14926">MHVTREILLELDRDEAWEALADLRGWLCAGADLELAEGERGWLWLHDGEERDVEVEEVVPGERLVLWWRAAGDDLMTRVCLTLDEEDGGTRVRVVESAPVYAVSTTRIGDHPVLRYGPASCALPSLAARIATFA</sequence>
<keyword evidence="4" id="KW-1185">Reference proteome</keyword>
<protein>
    <submittedName>
        <fullName evidence="3">SRPBCC domain-containing protein</fullName>
    </submittedName>
</protein>
<dbReference type="Pfam" id="PF08327">
    <property type="entry name" value="AHSA1"/>
    <property type="match status" value="1"/>
</dbReference>
<feature type="domain" description="Activator of Hsp90 ATPase homologue 1/2-like C-terminal" evidence="2">
    <location>
        <begin position="16"/>
        <end position="97"/>
    </location>
</feature>
<name>A0ABY5PB12_9ACTN</name>
<dbReference type="EMBL" id="CP088295">
    <property type="protein sequence ID" value="UUY01878.1"/>
    <property type="molecule type" value="Genomic_DNA"/>
</dbReference>
<dbReference type="InterPro" id="IPR013538">
    <property type="entry name" value="ASHA1/2-like_C"/>
</dbReference>
<gene>
    <name evidence="3" type="ORF">LRS13_14215</name>
</gene>
<organism evidence="3 4">
    <name type="scientific">Svornostia abyssi</name>
    <dbReference type="NCBI Taxonomy" id="2898438"/>
    <lineage>
        <taxon>Bacteria</taxon>
        <taxon>Bacillati</taxon>
        <taxon>Actinomycetota</taxon>
        <taxon>Thermoleophilia</taxon>
        <taxon>Solirubrobacterales</taxon>
        <taxon>Baekduiaceae</taxon>
        <taxon>Svornostia</taxon>
    </lineage>
</organism>
<dbReference type="SUPFAM" id="SSF55961">
    <property type="entry name" value="Bet v1-like"/>
    <property type="match status" value="1"/>
</dbReference>
<dbReference type="Gene3D" id="3.30.530.20">
    <property type="match status" value="1"/>
</dbReference>
<evidence type="ECO:0000259" key="2">
    <source>
        <dbReference type="Pfam" id="PF08327"/>
    </source>
</evidence>
<evidence type="ECO:0000313" key="4">
    <source>
        <dbReference type="Proteomes" id="UP001058860"/>
    </source>
</evidence>
<evidence type="ECO:0000256" key="1">
    <source>
        <dbReference type="ARBA" id="ARBA00006817"/>
    </source>
</evidence>